<comment type="caution">
    <text evidence="4">The sequence shown here is derived from an EMBL/GenBank/DDBJ whole genome shotgun (WGS) entry which is preliminary data.</text>
</comment>
<dbReference type="Proteomes" id="UP000245474">
    <property type="component" value="Unassembled WGS sequence"/>
</dbReference>
<dbReference type="InterPro" id="IPR011044">
    <property type="entry name" value="Quino_amine_DH_bsu"/>
</dbReference>
<evidence type="ECO:0000313" key="5">
    <source>
        <dbReference type="Proteomes" id="UP000245474"/>
    </source>
</evidence>
<sequence length="1428" mass="153155">MRARRWRRPERRWRRPLGFAWLALAATTSHAELVVQDAEPASFFATETAVTVAPDGYTAAIGDAEGAVTLWDLSSRRRLTRLPAGSLLNGVRRLRLLDRGQALFAATTEEFALWHTGRREAVQRWPRAPHPGAEGFNDFTASADGRSYAGSHAGGTLVVLTSAEGSRQLPVPGVASARLALSDDGRRLATATAGELVVWRTDGEAIREAQRVALPQGVGASPETLRFSPDARWLVIGSGTQAHRLHLPSARLENLESARSPRFLDDGRLAYFGARGCLWLKPPSREPARRLAATPCRDDPQPALAVAAGDVLFSGRRLLDAETGDTLGELTRRTRERRLMAVDEASGLLTLRTAPAPGTADPWGDGGETLERNRRRGIEFQRWSLGELERSVITRPAELEALRRRHPNSSDCGAPQGRDGWRTGQRLANGRVLVADADGVWICRGATVRGHLAWPTPYPPGERATLVRLRTGPDGREYLFVVDTRGQLAIWDWSSQRRLSRTSIGPAASGGASVLNIGFAAQDGVWTVLPSGVLDSRREAPLLEGAVRASAFDPDSGRLVVAVDQGIAVLDITSGERLAMRELGPFAVDQLLLTETRIYASARNGGIHVIARAGHELLGTLYPVGERGSVVLAPDGEYAASRDAVDALSERDGLTLRHFADFDLARNRPDRVLARLGMVPEERITELAALVAERRARLATQATGSRPERPAAGWAGPPPLVTGQRQLTLRLEGPASGRAHVFVDNVRVTPAGGRAGDPGGEIAVPVELTAGDNRITAYLEDAAGRRSPLLLAQVHARIPARGGRTFFVGIGVSDYADDAYDLRYAARDVADAERHFRLNSPGAFHSRLLLDREATRTAIFALRGFLAEAAPGDRVILYLAGHGLRDAAGRYRFAPTDMDFQDPAARGLGFAAIEGLLGSSGARERLIFVDSCHAGEVRGDGLSAEPAQAGRETDLGLVSTRGMRQAQGAEPPTLAARSLLEDEFLDLREASGAHVIAAAGAAEFALESPRWANGVFTAAVLHGLETRSADLDGDRRIRVDELRRYVSQRVSQLTAGAQRPTSRRSNYARDFALAAARAPDTRLLQGPPAVSGGTAPAAVAYSGDGRHLLIARGNGVTRHARDGSEQPRHIMLADGTIRDLVAGPRGRYAALLVHGSEGSPRLMLADLENGESRSLSAPAGATLRLRDPLVAGFSGDAGWLVAESGLERHGVVVWRAGDARRPARHYALGLDGLLADIEPLDDGRFRLADDRGTVIDLAARSGDVLSRWTVPAPPADRRYAAAASGAVQLGAAGRLLVRRHPLASGPEAGTDDGEPVTHRIEAWDIATGQRVLSRDFAGAVTFRIAAMAPRLVVHDSNPRTLQALFAGTPERPAGFRVIDVMARADTAWLDAGSSGVRGRWAVHPAGLAVARIRSDEVLEQWALAGPEE</sequence>
<feature type="chain" id="PRO_5015446766" description="Peptidase C14 caspase domain-containing protein" evidence="2">
    <location>
        <begin position="32"/>
        <end position="1428"/>
    </location>
</feature>
<accession>A0A2U2N9N9</accession>
<dbReference type="SUPFAM" id="SSF50969">
    <property type="entry name" value="YVTN repeat-like/Quinoprotein amine dehydrogenase"/>
    <property type="match status" value="1"/>
</dbReference>
<proteinExistence type="predicted"/>
<feature type="region of interest" description="Disordered" evidence="1">
    <location>
        <begin position="404"/>
        <end position="423"/>
    </location>
</feature>
<keyword evidence="2" id="KW-0732">Signal</keyword>
<name>A0A2U2N9N9_9GAMM</name>
<feature type="domain" description="Peptidase C14 caspase" evidence="3">
    <location>
        <begin position="810"/>
        <end position="1071"/>
    </location>
</feature>
<dbReference type="InterPro" id="IPR015943">
    <property type="entry name" value="WD40/YVTN_repeat-like_dom_sf"/>
</dbReference>
<dbReference type="GO" id="GO:0006508">
    <property type="term" value="P:proteolysis"/>
    <property type="evidence" value="ECO:0007669"/>
    <property type="project" value="InterPro"/>
</dbReference>
<dbReference type="InterPro" id="IPR011048">
    <property type="entry name" value="Haem_d1_sf"/>
</dbReference>
<dbReference type="SUPFAM" id="SSF52129">
    <property type="entry name" value="Caspase-like"/>
    <property type="match status" value="1"/>
</dbReference>
<dbReference type="SUPFAM" id="SSF51004">
    <property type="entry name" value="C-terminal (heme d1) domain of cytochrome cd1-nitrite reductase"/>
    <property type="match status" value="1"/>
</dbReference>
<dbReference type="EMBL" id="QFFI01000001">
    <property type="protein sequence ID" value="PWG65807.1"/>
    <property type="molecule type" value="Genomic_DNA"/>
</dbReference>
<dbReference type="Gene3D" id="2.130.10.10">
    <property type="entry name" value="YVTN repeat-like/Quinoprotein amine dehydrogenase"/>
    <property type="match status" value="2"/>
</dbReference>
<keyword evidence="5" id="KW-1185">Reference proteome</keyword>
<evidence type="ECO:0000256" key="1">
    <source>
        <dbReference type="SAM" id="MobiDB-lite"/>
    </source>
</evidence>
<dbReference type="Pfam" id="PF00656">
    <property type="entry name" value="Peptidase_C14"/>
    <property type="match status" value="1"/>
</dbReference>
<gene>
    <name evidence="4" type="ORF">DEM34_00650</name>
</gene>
<dbReference type="InterPro" id="IPR029030">
    <property type="entry name" value="Caspase-like_dom_sf"/>
</dbReference>
<reference evidence="4 5" key="1">
    <citation type="submission" date="2018-05" db="EMBL/GenBank/DDBJ databases">
        <title>Spiribacter halobius sp. nov., a moderately halophilic bacterium isolated from marine solar saltern.</title>
        <authorList>
            <person name="Zheng W.-S."/>
            <person name="Lu D.-C."/>
            <person name="Du Z.-J."/>
        </authorList>
    </citation>
    <scope>NUCLEOTIDE SEQUENCE [LARGE SCALE GENOMIC DNA]</scope>
    <source>
        <strain evidence="4 5">E85</strain>
    </source>
</reference>
<protein>
    <recommendedName>
        <fullName evidence="3">Peptidase C14 caspase domain-containing protein</fullName>
    </recommendedName>
</protein>
<dbReference type="RefSeq" id="WP_109675193.1">
    <property type="nucleotide sequence ID" value="NZ_CP086615.1"/>
</dbReference>
<dbReference type="GO" id="GO:0004197">
    <property type="term" value="F:cysteine-type endopeptidase activity"/>
    <property type="evidence" value="ECO:0007669"/>
    <property type="project" value="InterPro"/>
</dbReference>
<dbReference type="InterPro" id="IPR011600">
    <property type="entry name" value="Pept_C14_caspase"/>
</dbReference>
<evidence type="ECO:0000259" key="3">
    <source>
        <dbReference type="Pfam" id="PF00656"/>
    </source>
</evidence>
<dbReference type="Gene3D" id="3.40.50.1460">
    <property type="match status" value="1"/>
</dbReference>
<organism evidence="4 5">
    <name type="scientific">Sediminicurvatus halobius</name>
    <dbReference type="NCBI Taxonomy" id="2182432"/>
    <lineage>
        <taxon>Bacteria</taxon>
        <taxon>Pseudomonadati</taxon>
        <taxon>Pseudomonadota</taxon>
        <taxon>Gammaproteobacteria</taxon>
        <taxon>Chromatiales</taxon>
        <taxon>Ectothiorhodospiraceae</taxon>
        <taxon>Sediminicurvatus</taxon>
    </lineage>
</organism>
<dbReference type="SUPFAM" id="SSF82171">
    <property type="entry name" value="DPP6 N-terminal domain-like"/>
    <property type="match status" value="1"/>
</dbReference>
<evidence type="ECO:0000256" key="2">
    <source>
        <dbReference type="SAM" id="SignalP"/>
    </source>
</evidence>
<feature type="signal peptide" evidence="2">
    <location>
        <begin position="1"/>
        <end position="31"/>
    </location>
</feature>
<feature type="region of interest" description="Disordered" evidence="1">
    <location>
        <begin position="700"/>
        <end position="719"/>
    </location>
</feature>
<evidence type="ECO:0000313" key="4">
    <source>
        <dbReference type="EMBL" id="PWG65807.1"/>
    </source>
</evidence>
<dbReference type="OrthoDB" id="235631at2"/>